<evidence type="ECO:0008006" key="3">
    <source>
        <dbReference type="Google" id="ProtNLM"/>
    </source>
</evidence>
<organism evidence="1 2">
    <name type="scientific">Paenibacillus segetis</name>
    <dbReference type="NCBI Taxonomy" id="1325360"/>
    <lineage>
        <taxon>Bacteria</taxon>
        <taxon>Bacillati</taxon>
        <taxon>Bacillota</taxon>
        <taxon>Bacilli</taxon>
        <taxon>Bacillales</taxon>
        <taxon>Paenibacillaceae</taxon>
        <taxon>Paenibacillus</taxon>
    </lineage>
</organism>
<name>A0ABQ1YK55_9BACL</name>
<sequence>MNNFMIGQYGSFDYTKYNRDFKDEFFGIEACLFNSEEDVLNLIKESKDRSFEVGVHFPLRAGQSDLRDALVLSQDQSVKESAFELIQNELEYMIHLKPKYILFHYPKPVILDDRVDWSSWRFTDSKEYVYESKYSINDFIENSQYLFQWLSAMSDKYNFIPVLEFDALNKYVYQTELLEELLNKYNKVKLCLDTGRLYLQEKIDPFFNSKEVIKKYAKYAEVIHLWTLQYIQKIEQYHYPVLPELSPSEGWAPIEDYLNIIREENRNVKIQFEHQSDFISDEDLERCYVWVDKILNS</sequence>
<gene>
    <name evidence="1" type="ORF">GCM10008013_28430</name>
</gene>
<dbReference type="SUPFAM" id="SSF51658">
    <property type="entry name" value="Xylose isomerase-like"/>
    <property type="match status" value="1"/>
</dbReference>
<comment type="caution">
    <text evidence="1">The sequence shown here is derived from an EMBL/GenBank/DDBJ whole genome shotgun (WGS) entry which is preliminary data.</text>
</comment>
<dbReference type="Gene3D" id="3.20.20.150">
    <property type="entry name" value="Divalent-metal-dependent TIM barrel enzymes"/>
    <property type="match status" value="1"/>
</dbReference>
<evidence type="ECO:0000313" key="1">
    <source>
        <dbReference type="EMBL" id="GGH27146.1"/>
    </source>
</evidence>
<dbReference type="RefSeq" id="WP_188539798.1">
    <property type="nucleotide sequence ID" value="NZ_BMFT01000001.1"/>
</dbReference>
<dbReference type="InterPro" id="IPR036237">
    <property type="entry name" value="Xyl_isomerase-like_sf"/>
</dbReference>
<dbReference type="EMBL" id="BMFT01000001">
    <property type="protein sequence ID" value="GGH27146.1"/>
    <property type="molecule type" value="Genomic_DNA"/>
</dbReference>
<accession>A0ABQ1YK55</accession>
<keyword evidence="2" id="KW-1185">Reference proteome</keyword>
<protein>
    <recommendedName>
        <fullName evidence="3">Sugar phosphate isomerase/epimerase</fullName>
    </recommendedName>
</protein>
<proteinExistence type="predicted"/>
<evidence type="ECO:0000313" key="2">
    <source>
        <dbReference type="Proteomes" id="UP000659344"/>
    </source>
</evidence>
<reference evidence="2" key="1">
    <citation type="journal article" date="2019" name="Int. J. Syst. Evol. Microbiol.">
        <title>The Global Catalogue of Microorganisms (GCM) 10K type strain sequencing project: providing services to taxonomists for standard genome sequencing and annotation.</title>
        <authorList>
            <consortium name="The Broad Institute Genomics Platform"/>
            <consortium name="The Broad Institute Genome Sequencing Center for Infectious Disease"/>
            <person name="Wu L."/>
            <person name="Ma J."/>
        </authorList>
    </citation>
    <scope>NUCLEOTIDE SEQUENCE [LARGE SCALE GENOMIC DNA]</scope>
    <source>
        <strain evidence="2">CGMCC 1.12769</strain>
    </source>
</reference>
<dbReference type="Proteomes" id="UP000659344">
    <property type="component" value="Unassembled WGS sequence"/>
</dbReference>